<dbReference type="PROSITE" id="PS51257">
    <property type="entry name" value="PROKAR_LIPOPROTEIN"/>
    <property type="match status" value="1"/>
</dbReference>
<gene>
    <name evidence="1" type="ORF">J2Z66_003098</name>
</gene>
<dbReference type="Proteomes" id="UP001519287">
    <property type="component" value="Unassembled WGS sequence"/>
</dbReference>
<reference evidence="1 2" key="1">
    <citation type="submission" date="2021-03" db="EMBL/GenBank/DDBJ databases">
        <title>Genomic Encyclopedia of Type Strains, Phase IV (KMG-IV): sequencing the most valuable type-strain genomes for metagenomic binning, comparative biology and taxonomic classification.</title>
        <authorList>
            <person name="Goeker M."/>
        </authorList>
    </citation>
    <scope>NUCLEOTIDE SEQUENCE [LARGE SCALE GENOMIC DNA]</scope>
    <source>
        <strain evidence="1 2">DSM 26048</strain>
    </source>
</reference>
<keyword evidence="2" id="KW-1185">Reference proteome</keyword>
<evidence type="ECO:0000313" key="2">
    <source>
        <dbReference type="Proteomes" id="UP001519287"/>
    </source>
</evidence>
<dbReference type="EMBL" id="JAGGLB010000009">
    <property type="protein sequence ID" value="MBP1991491.1"/>
    <property type="molecule type" value="Genomic_DNA"/>
</dbReference>
<name>A0ABS4IV75_9BACL</name>
<sequence length="288" mass="32048">MNIILFRSFIIAVLVFGLILVTGCSKITWDNVDKSPPTRGFLAMIQQSRMTNITDRGYSVTAVAVDGESIRKGDIDIRLLVEDRSGIPVRKFTEDRTQLMHLIVVSKDLATFQHVHPQYEGDGLFTIRIPFPKGGPYMLISEFIPDRQEITTHRQWITVAGEAPPSEEIIPDKLFSKKVGDLHISLSASSGLDQIRAGEMVMLQFRVSDAQTLQPVAKLEAYLGASGHSVILNSEADVYVHVHAAEEMSSGGDVMFHTVFPETGIYKIWGQFQYNGEVITVPFVIQVV</sequence>
<proteinExistence type="predicted"/>
<accession>A0ABS4IV75</accession>
<organism evidence="1 2">
    <name type="scientific">Paenibacillus eucommiae</name>
    <dbReference type="NCBI Taxonomy" id="1355755"/>
    <lineage>
        <taxon>Bacteria</taxon>
        <taxon>Bacillati</taxon>
        <taxon>Bacillota</taxon>
        <taxon>Bacilli</taxon>
        <taxon>Bacillales</taxon>
        <taxon>Paenibacillaceae</taxon>
        <taxon>Paenibacillus</taxon>
    </lineage>
</organism>
<comment type="caution">
    <text evidence="1">The sequence shown here is derived from an EMBL/GenBank/DDBJ whole genome shotgun (WGS) entry which is preliminary data.</text>
</comment>
<protein>
    <submittedName>
        <fullName evidence="1">Nucleotidyltransferase</fullName>
    </submittedName>
</protein>
<evidence type="ECO:0000313" key="1">
    <source>
        <dbReference type="EMBL" id="MBP1991491.1"/>
    </source>
</evidence>
<dbReference type="RefSeq" id="WP_209972246.1">
    <property type="nucleotide sequence ID" value="NZ_JAGGLB010000009.1"/>
</dbReference>